<keyword evidence="2" id="KW-0732">Signal</keyword>
<gene>
    <name evidence="3" type="ORF">A3770_09p53920</name>
</gene>
<feature type="region of interest" description="Disordered" evidence="1">
    <location>
        <begin position="147"/>
        <end position="168"/>
    </location>
</feature>
<name>A0A5B8MSS1_9CHLO</name>
<sequence>MKKVAFAAVLVLAVLVSFAAAEQQTLRLRSLLNQADASSSGGGSFSGMGPASFSASTTSSSSADEESATAEASSDLDVSDNLEDLGSSFATDAYSEVSNDDGVAIASSGAIGPSASASAVTSFMGNAFSGEADASYTGEGNAGSTVYVSNGGRESSSSRNAAASSGGGGSIDVGSFSIGATGGASRSFASLALDIAEDVADVMADYASESRGDFANADADVYIGADSYTDDQALGQESEGRVFAGFELEATSESVEGEAAVAGVATLEASTTENAEADAVFSFMGGTESNFLTEQDAGYSADANVAAKSTGFGAYTGRANYDTGLTSDAAGVGAGISATLRSDLGLAADADADATGRTFAVSGLGMIMAKSSVDTTAEDAVSVVRGVGGGVGVGIANGLFGGTVQTNKFALDSFARGSGTDSGAAIDLEASNEVAAVSALDGTVSTDKNAIKVSDVVMADGSDFSMTGSTVSGDGQSTTLSGGACGSEGCMGQIPSIARVSQRVAESKIEGEVSSEGSGEVSSFTKTGLELESTTQVDIPPGVDETGASGSGDTEGSLMAFSEADETESMGSISANSAYGDYFSGGSMLVDSDGFTIVGGSQATTRGTASQDIEAAGQGQFSSGVSITAAETMAGGLQMNLLEVSPDGLVEGDIIAESTVFVLMGDGDTSSGRAALDAMTSTSQFAGGAGASGNTGGVAVADVNDGSSATVTLAGESGQFTTPSTTWIVDGKALAGSKASIQGEPLEGEIDYLSGAEVVGDVSADLAVAGGSVSSAGELTYEIGVYDEKATAAGVYRDDTASAEAVIVGDRIGASATIGLETSVEGEGMVSPIASKNMGGNDVDADLVADLISSSSYSYDTNTRSVYFEKGDYGKYIGLTPDGGLYGSYDTALAQDYAAEISSAFGMDDARDDYAKAQAIGMGVTLSNAGAQALDFYVDDWSSYLDYAAAVARGVSFAMGDAQQEIGGADFGAADALSNSDDGAFGIAVGDAGFSAQGTASGTADGYGGVPGGNAVAGLDLYGESAANVGVYAGFRGADASADGFFRVDGEAAFGPTASSAVSDGDASGSTGAGGN</sequence>
<feature type="region of interest" description="Disordered" evidence="1">
    <location>
        <begin position="41"/>
        <end position="80"/>
    </location>
</feature>
<organism evidence="3 4">
    <name type="scientific">Chloropicon primus</name>
    <dbReference type="NCBI Taxonomy" id="1764295"/>
    <lineage>
        <taxon>Eukaryota</taxon>
        <taxon>Viridiplantae</taxon>
        <taxon>Chlorophyta</taxon>
        <taxon>Chloropicophyceae</taxon>
        <taxon>Chloropicales</taxon>
        <taxon>Chloropicaceae</taxon>
        <taxon>Chloropicon</taxon>
    </lineage>
</organism>
<feature type="compositionally biased region" description="Low complexity" evidence="1">
    <location>
        <begin position="148"/>
        <end position="164"/>
    </location>
</feature>
<feature type="region of interest" description="Disordered" evidence="1">
    <location>
        <begin position="534"/>
        <end position="556"/>
    </location>
</feature>
<evidence type="ECO:0000313" key="4">
    <source>
        <dbReference type="Proteomes" id="UP000316726"/>
    </source>
</evidence>
<dbReference type="AlphaFoldDB" id="A0A5B8MSS1"/>
<protein>
    <submittedName>
        <fullName evidence="3">Uncharacterized protein</fullName>
    </submittedName>
</protein>
<proteinExistence type="predicted"/>
<evidence type="ECO:0000256" key="2">
    <source>
        <dbReference type="SAM" id="SignalP"/>
    </source>
</evidence>
<feature type="compositionally biased region" description="Low complexity" evidence="1">
    <location>
        <begin position="1057"/>
        <end position="1070"/>
    </location>
</feature>
<feature type="compositionally biased region" description="Low complexity" evidence="1">
    <location>
        <begin position="47"/>
        <end position="62"/>
    </location>
</feature>
<feature type="chain" id="PRO_5022802721" evidence="2">
    <location>
        <begin position="22"/>
        <end position="1076"/>
    </location>
</feature>
<evidence type="ECO:0000313" key="3">
    <source>
        <dbReference type="EMBL" id="QDZ22874.1"/>
    </source>
</evidence>
<evidence type="ECO:0000256" key="1">
    <source>
        <dbReference type="SAM" id="MobiDB-lite"/>
    </source>
</evidence>
<dbReference type="Proteomes" id="UP000316726">
    <property type="component" value="Chromosome 9"/>
</dbReference>
<feature type="region of interest" description="Disordered" evidence="1">
    <location>
        <begin position="1055"/>
        <end position="1076"/>
    </location>
</feature>
<feature type="signal peptide" evidence="2">
    <location>
        <begin position="1"/>
        <end position="21"/>
    </location>
</feature>
<dbReference type="EMBL" id="CP031042">
    <property type="protein sequence ID" value="QDZ22874.1"/>
    <property type="molecule type" value="Genomic_DNA"/>
</dbReference>
<accession>A0A5B8MSS1</accession>
<reference evidence="3 4" key="1">
    <citation type="submission" date="2018-07" db="EMBL/GenBank/DDBJ databases">
        <title>The complete nuclear genome of the prasinophyte Chloropicon primus (CCMP1205).</title>
        <authorList>
            <person name="Pombert J.-F."/>
            <person name="Otis C."/>
            <person name="Turmel M."/>
            <person name="Lemieux C."/>
        </authorList>
    </citation>
    <scope>NUCLEOTIDE SEQUENCE [LARGE SCALE GENOMIC DNA]</scope>
    <source>
        <strain evidence="3 4">CCMP1205</strain>
    </source>
</reference>
<keyword evidence="4" id="KW-1185">Reference proteome</keyword>